<dbReference type="Proteomes" id="UP001271789">
    <property type="component" value="Unassembled WGS sequence"/>
</dbReference>
<evidence type="ECO:0000313" key="6">
    <source>
        <dbReference type="Proteomes" id="UP001271789"/>
    </source>
</evidence>
<protein>
    <submittedName>
        <fullName evidence="5">Corrinoid/iron-sulfur protein large subunit</fullName>
    </submittedName>
</protein>
<feature type="binding site" evidence="2">
    <location>
        <begin position="407"/>
        <end position="410"/>
    </location>
    <ligand>
        <name>5-methoxybenzimidazolylcob(I)amide</name>
        <dbReference type="ChEBI" id="CHEBI:157765"/>
    </ligand>
</feature>
<gene>
    <name evidence="5" type="primary">acsC</name>
    <name evidence="5" type="ORF">MsAg5_03870</name>
</gene>
<dbReference type="SUPFAM" id="SSF51717">
    <property type="entry name" value="Dihydropteroate synthetase-like"/>
    <property type="match status" value="1"/>
</dbReference>
<evidence type="ECO:0000256" key="2">
    <source>
        <dbReference type="PIRSR" id="PIRSR000376-1"/>
    </source>
</evidence>
<comment type="caution">
    <text evidence="5">The sequence shown here is derived from an EMBL/GenBank/DDBJ whole genome shotgun (WGS) entry which is preliminary data.</text>
</comment>
<evidence type="ECO:0000313" key="5">
    <source>
        <dbReference type="EMBL" id="MDV0446542.1"/>
    </source>
</evidence>
<feature type="binding site" evidence="2">
    <location>
        <position position="377"/>
    </location>
    <ligand>
        <name>5-methoxybenzimidazolylcob(I)amide</name>
        <dbReference type="ChEBI" id="CHEBI:157765"/>
    </ligand>
</feature>
<keyword evidence="3" id="KW-0411">Iron-sulfur</keyword>
<dbReference type="InterPro" id="IPR051069">
    <property type="entry name" value="ACDS_complex_subunit"/>
</dbReference>
<dbReference type="AlphaFoldDB" id="A0AAE4SCI8"/>
<keyword evidence="3" id="KW-0479">Metal-binding</keyword>
<name>A0AAE4SCI8_9EURY</name>
<accession>A0AAE4SCI8</accession>
<evidence type="ECO:0000256" key="3">
    <source>
        <dbReference type="PIRSR" id="PIRSR000376-2"/>
    </source>
</evidence>
<dbReference type="InterPro" id="IPR011005">
    <property type="entry name" value="Dihydropteroate_synth-like_sf"/>
</dbReference>
<organism evidence="5 6">
    <name type="scientific">Methanolapillus africanus</name>
    <dbReference type="NCBI Taxonomy" id="3028297"/>
    <lineage>
        <taxon>Archaea</taxon>
        <taxon>Methanobacteriati</taxon>
        <taxon>Methanobacteriota</taxon>
        <taxon>Stenosarchaea group</taxon>
        <taxon>Methanomicrobia</taxon>
        <taxon>Methanosarcinales</taxon>
        <taxon>Methanosarcinaceae</taxon>
        <taxon>Methanolapillus</taxon>
    </lineage>
</organism>
<sequence length="488" mass="53217">MRKAKSPLDVYMYLPNDCEKLFGKSKMTMASDLVSRRIRLSEIKDALLSQKTPESVRDFEALTELLQPTISEIQIGVGERAVTIGGDDVMFRHTLSFYNKTPIAVDVWDTMSDAALSERVDKIQSFKKFYVGEFLYLDMIAVRSVSNNPETFGKCVAAILKKSNMPLILCTKNADVMRAGLAAAAGQNPLMYACDMKNRMEMAKLALEFDVPLVVSANGDLNELKSLAAALQKAGVTKLVLDPGAGCGNSEIGQTFLNFIQIRKAALDGDADLAYPLIALPIASWRRSAKEIRASAADKSPMESVLADAGYFETMTATALTVRYADIMIIHGLEPYEVLPLLHVTKMIYTDPRTPASVEPKMYTIGNPTHESPVLFTTNFALTFYTVESDLASSNVDCYLLSVNTGGLGVEAAVAGGQLTAGVIQAGFENAAFDFDAMACKTLILPGLAARLQNDIEKEMKVSALVGPMDSGRLVKWLEENWPPKNKT</sequence>
<dbReference type="GO" id="GO:0005506">
    <property type="term" value="F:iron ion binding"/>
    <property type="evidence" value="ECO:0007669"/>
    <property type="project" value="InterPro"/>
</dbReference>
<dbReference type="Gene3D" id="3.40.50.11600">
    <property type="match status" value="1"/>
</dbReference>
<keyword evidence="3" id="KW-0004">4Fe-4S</keyword>
<dbReference type="PIRSF" id="PIRSF000376">
    <property type="entry name" value="AcCoA_decarb_gamma"/>
    <property type="match status" value="1"/>
</dbReference>
<keyword evidence="3" id="KW-0408">Iron</keyword>
<dbReference type="GO" id="GO:0008168">
    <property type="term" value="F:methyltransferase activity"/>
    <property type="evidence" value="ECO:0007669"/>
    <property type="project" value="InterPro"/>
</dbReference>
<evidence type="ECO:0000256" key="1">
    <source>
        <dbReference type="ARBA" id="ARBA00022994"/>
    </source>
</evidence>
<dbReference type="GO" id="GO:0051539">
    <property type="term" value="F:4 iron, 4 sulfur cluster binding"/>
    <property type="evidence" value="ECO:0007669"/>
    <property type="project" value="UniProtKB-KW"/>
</dbReference>
<evidence type="ECO:0000259" key="4">
    <source>
        <dbReference type="Pfam" id="PF03599"/>
    </source>
</evidence>
<reference evidence="5" key="1">
    <citation type="submission" date="2023-06" db="EMBL/GenBank/DDBJ databases">
        <title>Genome sequence of Methanosarcinaceae archaeon Ag5.</title>
        <authorList>
            <person name="Protasov E."/>
            <person name="Platt K."/>
            <person name="Poehlein A."/>
            <person name="Daniel R."/>
            <person name="Brune A."/>
        </authorList>
    </citation>
    <scope>NUCLEOTIDE SEQUENCE</scope>
    <source>
        <strain evidence="5">Ag5</strain>
    </source>
</reference>
<dbReference type="RefSeq" id="WP_338098939.1">
    <property type="nucleotide sequence ID" value="NZ_JAWDKD010000008.1"/>
</dbReference>
<dbReference type="PANTHER" id="PTHR36214:SF3">
    <property type="entry name" value="ACETYL-COA DECARBONYLASE_SYNTHASE COMPLEX SUBUNIT GAMMA"/>
    <property type="match status" value="1"/>
</dbReference>
<proteinExistence type="predicted"/>
<keyword evidence="6" id="KW-1185">Reference proteome</keyword>
<dbReference type="GO" id="GO:0046356">
    <property type="term" value="P:acetyl-CoA catabolic process"/>
    <property type="evidence" value="ECO:0007669"/>
    <property type="project" value="InterPro"/>
</dbReference>
<keyword evidence="1" id="KW-0484">Methanogenesis</keyword>
<feature type="domain" description="CO dehydrogenase/acetyl-CoA synthase delta subunit TIM barrel" evidence="4">
    <location>
        <begin position="72"/>
        <end position="478"/>
    </location>
</feature>
<dbReference type="EMBL" id="JAWDKD010000008">
    <property type="protein sequence ID" value="MDV0446542.1"/>
    <property type="molecule type" value="Genomic_DNA"/>
</dbReference>
<feature type="binding site" evidence="2">
    <location>
        <position position="383"/>
    </location>
    <ligand>
        <name>5-methoxybenzimidazolylcob(I)amide</name>
        <dbReference type="ChEBI" id="CHEBI:157765"/>
    </ligand>
</feature>
<feature type="binding site" evidence="2">
    <location>
        <position position="471"/>
    </location>
    <ligand>
        <name>5-methoxybenzimidazolylcob(I)amide</name>
        <dbReference type="ChEBI" id="CHEBI:157765"/>
    </ligand>
</feature>
<dbReference type="Gene3D" id="3.20.20.20">
    <property type="entry name" value="Dihydropteroate synthase-like"/>
    <property type="match status" value="1"/>
</dbReference>
<dbReference type="NCBIfam" id="NF003195">
    <property type="entry name" value="PRK04165.1"/>
    <property type="match status" value="1"/>
</dbReference>
<dbReference type="PANTHER" id="PTHR36214">
    <property type="match status" value="1"/>
</dbReference>
<dbReference type="GO" id="GO:0015948">
    <property type="term" value="P:methanogenesis"/>
    <property type="evidence" value="ECO:0007669"/>
    <property type="project" value="UniProtKB-KW"/>
</dbReference>
<dbReference type="InterPro" id="IPR016041">
    <property type="entry name" value="Ac-CoA_synth_d_su_TIM-brl"/>
</dbReference>
<dbReference type="InterPro" id="IPR016218">
    <property type="entry name" value="AcylCoA_decarb/synth_gsu"/>
</dbReference>
<dbReference type="Pfam" id="PF03599">
    <property type="entry name" value="CdhD"/>
    <property type="match status" value="1"/>
</dbReference>
<feature type="binding site" evidence="3">
    <location>
        <position position="18"/>
    </location>
    <ligand>
        <name>[4Fe-4S] cluster</name>
        <dbReference type="ChEBI" id="CHEBI:49883"/>
    </ligand>
</feature>